<dbReference type="GO" id="GO:0030246">
    <property type="term" value="F:carbohydrate binding"/>
    <property type="evidence" value="ECO:0007669"/>
    <property type="project" value="InterPro"/>
</dbReference>
<dbReference type="Gene3D" id="1.50.10.140">
    <property type="match status" value="2"/>
</dbReference>
<feature type="transmembrane region" description="Helical" evidence="3">
    <location>
        <begin position="836"/>
        <end position="853"/>
    </location>
</feature>
<evidence type="ECO:0000313" key="8">
    <source>
        <dbReference type="EMBL" id="GEK92953.1"/>
    </source>
</evidence>
<evidence type="ECO:0000256" key="3">
    <source>
        <dbReference type="SAM" id="Phobius"/>
    </source>
</evidence>
<organism evidence="8 9">
    <name type="scientific">Gluconobacter wancherniae NBRC 103581</name>
    <dbReference type="NCBI Taxonomy" id="656744"/>
    <lineage>
        <taxon>Bacteria</taxon>
        <taxon>Pseudomonadati</taxon>
        <taxon>Pseudomonadota</taxon>
        <taxon>Alphaproteobacteria</taxon>
        <taxon>Acetobacterales</taxon>
        <taxon>Acetobacteraceae</taxon>
        <taxon>Gluconobacter</taxon>
    </lineage>
</organism>
<accession>A0A511B041</accession>
<feature type="domain" description="Glycosyl hydrolase 94 catalytic" evidence="7">
    <location>
        <begin position="2356"/>
        <end position="2779"/>
    </location>
</feature>
<feature type="transmembrane region" description="Helical" evidence="3">
    <location>
        <begin position="1069"/>
        <end position="1087"/>
    </location>
</feature>
<proteinExistence type="predicted"/>
<dbReference type="PANTHER" id="PTHR37469:SF2">
    <property type="entry name" value="CELLOBIONIC ACID PHOSPHORYLASE"/>
    <property type="match status" value="1"/>
</dbReference>
<dbReference type="SMART" id="SM01068">
    <property type="entry name" value="CBM_X"/>
    <property type="match status" value="2"/>
</dbReference>
<dbReference type="Gene3D" id="1.50.10.10">
    <property type="match status" value="1"/>
</dbReference>
<dbReference type="Pfam" id="PF10091">
    <property type="entry name" value="Glycoamylase"/>
    <property type="match status" value="1"/>
</dbReference>
<dbReference type="EMBL" id="BJUZ01000001">
    <property type="protein sequence ID" value="GEK92953.1"/>
    <property type="molecule type" value="Genomic_DNA"/>
</dbReference>
<dbReference type="Gene3D" id="2.70.98.40">
    <property type="entry name" value="Glycoside hydrolase, family 65, N-terminal domain"/>
    <property type="match status" value="2"/>
</dbReference>
<keyword evidence="3" id="KW-0812">Transmembrane</keyword>
<evidence type="ECO:0000259" key="6">
    <source>
        <dbReference type="Pfam" id="PF10091"/>
    </source>
</evidence>
<keyword evidence="9" id="KW-1185">Reference proteome</keyword>
<dbReference type="InterPro" id="IPR037018">
    <property type="entry name" value="GH65_N"/>
</dbReference>
<dbReference type="Pfam" id="PF06165">
    <property type="entry name" value="GH94_b-supersand"/>
    <property type="match status" value="2"/>
</dbReference>
<sequence length="2858" mass="317645">MSMESRAPVSEKTEPRNTWLDRLLRKGTTELGCWNNTVPVRSELFGPERLEQHARSLARAHRVSEKGYPGNPLATRLKRNAEFLRNANIVLAQDAETGVQLTPAAEWLIDNYYLVDMQIQEIGVDLPAGYYRELPKLSEGMFARLPRVFDIAWAFVSHTDSHFESESLRRFLLAYQQEQPLMIREVWAVPITLRIVLIENLRRVAESIVRDQEDRQAADKLADRLLALGSNSGSSSMKLLAQINVATLSKAFVVQFAHRLRGQDPQKDPAFLWLETLLRERGRQMDDVVQDELHEQGTLNATIRNIVTSLRLAAALDWSELVERISPVSRILFEYKPFSSMDFITRNLYASSVENLARGSNQTEISIVQKAMEMASSALSLDEKDIRRADPGYYLVGEGRSLLEKELGYAPSARASIGRFCRRAGITGYSTTVTVLALAMLAFFLSTTSDSLSGRAIIGLALLGFIPATDAAVACVNRFAMWAVNVSALPAIELKTGIPEELRTLVVIPTLLTSPASIEELVSRLEMHYLASRDGDVYFALLTDWTDAAAESRDGDAELLDVALEGIARLNRTHGPAAGGNRFTLFHRRRMWNESEGKWIGWERKRGKLHELNRILRGATDTSFIALQGQHLPMNVRYVVTLDSDTRLPHEAVRRLVGKLAHPLNQPKFDPAVGRVVGGYAILQPRVTPSLPAGRRSTIFQRVFSSPNGIDPYTAAVSDLYQDMFAEGSFAGKGIYEIDAFEAALAGRVPESTLLSHDLFEGVFARAGLVTDIEVIEEFPTDYLVAASRQHRWVRGDWQLLPWIFPWVCRIRGVAMSGSPMTGIARWKMMDNLRRSLSAPMAVLALFAGWFLNFHDATVWSLFIVSTIALPSLLPLLGDIIPRRQWVNFHSYAAILLDDLRRTVVTTLLCLVFLADQACLMGDAIIRTLGRVFITRRNLLQWTTAAQASEASRPEIEGYYRQMVGTTVIGAVALLWLFLAPYHVWMVVLPFAAMWIAAGLVAWRASQYSVTSRRFEATKDDVRVLRMEARRTWRYFETFVTAEEHDLPPDNFQEDPKPLVARRTSPTNMGLYLLSVVSAYDFGWIGLQDAVTKIEATMKTMEALPKYRGHFHNWYSTADLSSLHPVYVSTVDSGNLAGHLIALASACQYWRTKARDAQGWRDGVEDCLNLALEEVQILGRLQLPEKFNARALSESFRMLLDNTRNTDFSQAELRSRLGVLRQHLEALSVTLTLPSEIPASQEGVLSDLLFWVNAAIHSGESHERDLAPRASAAIDSRLSDLEKTSRSMAMAMEFGFLRNSERKLLSIGFVVDEGTLDDNCYDLLASEARLAVFFAIAKGDIPAREWFRLGRPITSVSNGEALVSWSGSMFEYLMPSLVMRAPFGSLLEETGRLIVQRQIEFGVGRGTPWGVSESAYNARDMEYSYQYSNFGVPGLGLKRGLGHEVVVAPYATMLAAMIDPQMAVANLRQLSLEGGQGRYGFYEALDYTPERLPEHQAVAVIRAHMAHHQGMSILAIADTVMDGIMRARFHAEPIIGAAELLLQERAPTAGAVAQPLPGEEKKRTVAPVQFLPGGRHVRVAHDPSPVTHLLSNGRYTVMLTSAGSGYSRWNDQAVTRWREDTTLDNWGSYLYLKDVKTGRIWSAGQQPCGEEAESYDVIFKEDRAEFSRRDGKIVTSMVVLVSAEDDAELRQLAVSNTGSQTTEIDVTSYAELALFPQTADLAHPAFSKLFVQTEYVPELQAIIATRRRRNPTDAEIWAAHLVVTPGTLEIETNRAHFLGRGGDVRNADAIRRTTPLTSSTGTVLDPVFSARCRLVVNPGSTERVSFWTMVASTREALMDAIERHRDAAALDRAVTLAWTQAQVQLRHLNIRPTDADLFQRLAAYLLYASPTLRAAPDRIQRGIAAQQELWGQGISGDLPVLLLVIGETEDFELARLVLRAHEYFRLKLLPVDLIIINEHATSYVQELQHSLEAIVRSSSSAGNDGRGAVHLLRAGLMSDPVRELLFSIARVVLTGKGGRLVDQLNRAEGKLLARSPAHTVRDPYSLAKGNVRPTVPALEFWNGYGGFANDGKEYVVVHENGRLTPLPWINVVANPVFGFQASSDGAGYTWSENSRENQLTPWSNDPVSNPTGEAFYLQDDETREIWSPVASVCHDPAGIYIARHGRGFSSFERIVSEIESTLVQYVPTDDTVKISRLTLHNRSSRPRTLSFTAYVEWVLGPSRTATASFLTTEIDAETNAMFARNRWTQTFGSRVAFADISGKQTSWMDDRTGFVGRHGNLSMPSALSQGGALPGLTGAGMDPCGALKTTVTIPPNGTVELVFLLGQGDSPEQARTLIGRYRTADLDAVLKSVSEHWDRITGAVQVRTPDRSMDIMLNGWLLYQSLSSRIWARAGFYQASGAYGFRDQLQDGMSLTLSAPELVREHLLRAASRQFLEGDFQHWWLPQRGNGVRTLISDDCAWMAYTVAHYVKATGDAAVLDEPVSFLKGAVLAAGEHERFFFPEISDHESPLYDHCALALDYCLRLGAHGLPLMGTGDWNDGMNRVGEAGRGESVWLGWFIHSALMAFIPLAEARQDLQHVREWKAAAAALVVALENAWDGAWYRRAYFDDGSPLGSHENAEARIDAIAQSWSVISAAGDPARARQAMQSVKDYLVRAEDGVILVLTPPFNRSEPDPGYIRGYPPGIRENGGQYTHAAMWTVMATALLGQGDEAHQMFSILNPINHAATSTMAQRYKVEPYVVVADVYSTEPHVGRGGWSWYTGSAGWMQRVGTEAILGIRVENDQLIVAPCLPGGWPGFEARLRWRSNHYLISVKRSSNVGMGTQSMRLDEHEISSNNTVQLVEDGLEHRLEVILAV</sequence>
<evidence type="ECO:0000256" key="2">
    <source>
        <dbReference type="ARBA" id="ARBA00022679"/>
    </source>
</evidence>
<dbReference type="InterPro" id="IPR037824">
    <property type="entry name" value="GH94N_2_NdvB"/>
</dbReference>
<protein>
    <submittedName>
        <fullName evidence="8">Glycosyl transferase</fullName>
    </submittedName>
</protein>
<dbReference type="InterPro" id="IPR033432">
    <property type="entry name" value="GH94_catalytic"/>
</dbReference>
<dbReference type="InterPro" id="IPR052047">
    <property type="entry name" value="GH94_Enzymes"/>
</dbReference>
<dbReference type="GO" id="GO:0005975">
    <property type="term" value="P:carbohydrate metabolic process"/>
    <property type="evidence" value="ECO:0007669"/>
    <property type="project" value="InterPro"/>
</dbReference>
<feature type="transmembrane region" description="Helical" evidence="3">
    <location>
        <begin position="859"/>
        <end position="877"/>
    </location>
</feature>
<feature type="domain" description="Glycoside hydrolase family 65 C-terminal" evidence="4">
    <location>
        <begin position="2780"/>
        <end position="2817"/>
    </location>
</feature>
<feature type="domain" description="Glycosyl hydrolase 94 supersandwich" evidence="5">
    <location>
        <begin position="2072"/>
        <end position="2343"/>
    </location>
</feature>
<feature type="domain" description="Glycoamylase-like" evidence="6">
    <location>
        <begin position="1323"/>
        <end position="1531"/>
    </location>
</feature>
<dbReference type="CDD" id="cd11756">
    <property type="entry name" value="GH94N_ChvB_NdvB_1_like"/>
    <property type="match status" value="1"/>
</dbReference>
<comment type="caution">
    <text evidence="8">The sequence shown here is derived from an EMBL/GenBank/DDBJ whole genome shotgun (WGS) entry which is preliminary data.</text>
</comment>
<dbReference type="PANTHER" id="PTHR37469">
    <property type="entry name" value="CELLOBIONIC ACID PHOSPHORYLASE-RELATED"/>
    <property type="match status" value="1"/>
</dbReference>
<keyword evidence="3" id="KW-0472">Membrane</keyword>
<feature type="domain" description="Glycosyl hydrolase 94 supersandwich" evidence="5">
    <location>
        <begin position="1581"/>
        <end position="1846"/>
    </location>
</feature>
<feature type="transmembrane region" description="Helical" evidence="3">
    <location>
        <begin position="959"/>
        <end position="978"/>
    </location>
</feature>
<dbReference type="Pfam" id="PF17167">
    <property type="entry name" value="Glyco_hydro_94"/>
    <property type="match status" value="1"/>
</dbReference>
<feature type="transmembrane region" description="Helical" evidence="3">
    <location>
        <begin position="426"/>
        <end position="445"/>
    </location>
</feature>
<dbReference type="Gene3D" id="2.60.420.10">
    <property type="entry name" value="Maltose phosphorylase, domain 3"/>
    <property type="match status" value="1"/>
</dbReference>
<dbReference type="SUPFAM" id="SSF74650">
    <property type="entry name" value="Galactose mutarotase-like"/>
    <property type="match status" value="2"/>
</dbReference>
<dbReference type="GO" id="GO:0016757">
    <property type="term" value="F:glycosyltransferase activity"/>
    <property type="evidence" value="ECO:0007669"/>
    <property type="project" value="UniProtKB-KW"/>
</dbReference>
<dbReference type="Proteomes" id="UP000321230">
    <property type="component" value="Unassembled WGS sequence"/>
</dbReference>
<evidence type="ECO:0000313" key="9">
    <source>
        <dbReference type="Proteomes" id="UP000321230"/>
    </source>
</evidence>
<dbReference type="RefSeq" id="WP_408876093.1">
    <property type="nucleotide sequence ID" value="NZ_BARC01000004.1"/>
</dbReference>
<dbReference type="InterPro" id="IPR010383">
    <property type="entry name" value="Glyco_hydrolase_94_b-supersand"/>
</dbReference>
<name>A0A511B041_9PROT</name>
<dbReference type="InterPro" id="IPR011013">
    <property type="entry name" value="Gal_mutarotase_sf_dom"/>
</dbReference>
<keyword evidence="1" id="KW-0328">Glycosyltransferase</keyword>
<dbReference type="InterPro" id="IPR037820">
    <property type="entry name" value="GH94N_NdvB"/>
</dbReference>
<dbReference type="SUPFAM" id="SSF48208">
    <property type="entry name" value="Six-hairpin glycosidases"/>
    <property type="match status" value="1"/>
</dbReference>
<dbReference type="InterPro" id="IPR008928">
    <property type="entry name" value="6-hairpin_glycosidase_sf"/>
</dbReference>
<dbReference type="InterPro" id="IPR012341">
    <property type="entry name" value="6hp_glycosidase-like_sf"/>
</dbReference>
<evidence type="ECO:0000259" key="7">
    <source>
        <dbReference type="Pfam" id="PF17167"/>
    </source>
</evidence>
<dbReference type="InterPro" id="IPR005194">
    <property type="entry name" value="Glyco_hydro_65_C"/>
</dbReference>
<evidence type="ECO:0000256" key="1">
    <source>
        <dbReference type="ARBA" id="ARBA00022676"/>
    </source>
</evidence>
<evidence type="ECO:0000259" key="5">
    <source>
        <dbReference type="Pfam" id="PF06165"/>
    </source>
</evidence>
<feature type="transmembrane region" description="Helical" evidence="3">
    <location>
        <begin position="457"/>
        <end position="476"/>
    </location>
</feature>
<gene>
    <name evidence="8" type="ORF">GWA01_07230</name>
</gene>
<dbReference type="Pfam" id="PF03633">
    <property type="entry name" value="Glyco_hydro_65C"/>
    <property type="match status" value="1"/>
</dbReference>
<keyword evidence="2 8" id="KW-0808">Transferase</keyword>
<keyword evidence="3" id="KW-1133">Transmembrane helix</keyword>
<feature type="transmembrane region" description="Helical" evidence="3">
    <location>
        <begin position="984"/>
        <end position="1003"/>
    </location>
</feature>
<dbReference type="InterPro" id="IPR019282">
    <property type="entry name" value="Glycoamylase-like_cons_dom"/>
</dbReference>
<evidence type="ECO:0000259" key="4">
    <source>
        <dbReference type="Pfam" id="PF03633"/>
    </source>
</evidence>
<dbReference type="CDD" id="cd11753">
    <property type="entry name" value="GH94N_ChvB_NdvB_2_like"/>
    <property type="match status" value="1"/>
</dbReference>
<reference evidence="8 9" key="1">
    <citation type="submission" date="2019-07" db="EMBL/GenBank/DDBJ databases">
        <title>Whole genome shotgun sequence of Gluconobacter wancherniae NBRC 103581.</title>
        <authorList>
            <person name="Hosoyama A."/>
            <person name="Uohara A."/>
            <person name="Ohji S."/>
            <person name="Ichikawa N."/>
        </authorList>
    </citation>
    <scope>NUCLEOTIDE SEQUENCE [LARGE SCALE GENOMIC DNA]</scope>
    <source>
        <strain evidence="8 9">NBRC 103581</strain>
    </source>
</reference>